<name>A0AAN8WX96_HALRR</name>
<reference evidence="1 2" key="1">
    <citation type="submission" date="2023-11" db="EMBL/GenBank/DDBJ databases">
        <title>Halocaridina rubra genome assembly.</title>
        <authorList>
            <person name="Smith C."/>
        </authorList>
    </citation>
    <scope>NUCLEOTIDE SEQUENCE [LARGE SCALE GENOMIC DNA]</scope>
    <source>
        <strain evidence="1">EP-1</strain>
        <tissue evidence="1">Whole</tissue>
    </source>
</reference>
<evidence type="ECO:0000313" key="1">
    <source>
        <dbReference type="EMBL" id="KAK7072116.1"/>
    </source>
</evidence>
<comment type="caution">
    <text evidence="1">The sequence shown here is derived from an EMBL/GenBank/DDBJ whole genome shotgun (WGS) entry which is preliminary data.</text>
</comment>
<evidence type="ECO:0000313" key="2">
    <source>
        <dbReference type="Proteomes" id="UP001381693"/>
    </source>
</evidence>
<gene>
    <name evidence="1" type="ORF">SK128_014354</name>
</gene>
<proteinExistence type="predicted"/>
<dbReference type="Proteomes" id="UP001381693">
    <property type="component" value="Unassembled WGS sequence"/>
</dbReference>
<accession>A0AAN8WX96</accession>
<organism evidence="1 2">
    <name type="scientific">Halocaridina rubra</name>
    <name type="common">Hawaiian red shrimp</name>
    <dbReference type="NCBI Taxonomy" id="373956"/>
    <lineage>
        <taxon>Eukaryota</taxon>
        <taxon>Metazoa</taxon>
        <taxon>Ecdysozoa</taxon>
        <taxon>Arthropoda</taxon>
        <taxon>Crustacea</taxon>
        <taxon>Multicrustacea</taxon>
        <taxon>Malacostraca</taxon>
        <taxon>Eumalacostraca</taxon>
        <taxon>Eucarida</taxon>
        <taxon>Decapoda</taxon>
        <taxon>Pleocyemata</taxon>
        <taxon>Caridea</taxon>
        <taxon>Atyoidea</taxon>
        <taxon>Atyidae</taxon>
        <taxon>Halocaridina</taxon>
    </lineage>
</organism>
<keyword evidence="2" id="KW-1185">Reference proteome</keyword>
<protein>
    <submittedName>
        <fullName evidence="1">Uncharacterized protein</fullName>
    </submittedName>
</protein>
<sequence length="79" mass="9291">MICDNRYCNGSTAFMEGEEFHLRSQLLMYGINFGMRRLFLGSAVRGNMRCFFRLADTNVSEKPTGMTWEQWLLKVLTWI</sequence>
<dbReference type="AlphaFoldDB" id="A0AAN8WX96"/>
<dbReference type="EMBL" id="JAXCGZ010013673">
    <property type="protein sequence ID" value="KAK7072116.1"/>
    <property type="molecule type" value="Genomic_DNA"/>
</dbReference>